<comment type="caution">
    <text evidence="3">The sequence shown here is derived from an EMBL/GenBank/DDBJ whole genome shotgun (WGS) entry which is preliminary data.</text>
</comment>
<feature type="transmembrane region" description="Helical" evidence="2">
    <location>
        <begin position="86"/>
        <end position="106"/>
    </location>
</feature>
<organism evidence="3 4">
    <name type="scientific">Lentzea flava</name>
    <dbReference type="NCBI Taxonomy" id="103732"/>
    <lineage>
        <taxon>Bacteria</taxon>
        <taxon>Bacillati</taxon>
        <taxon>Actinomycetota</taxon>
        <taxon>Actinomycetes</taxon>
        <taxon>Pseudonocardiales</taxon>
        <taxon>Pseudonocardiaceae</taxon>
        <taxon>Lentzea</taxon>
    </lineage>
</organism>
<dbReference type="EMBL" id="BMRE01000013">
    <property type="protein sequence ID" value="GGU39598.1"/>
    <property type="molecule type" value="Genomic_DNA"/>
</dbReference>
<keyword evidence="2" id="KW-1133">Transmembrane helix</keyword>
<dbReference type="Proteomes" id="UP000649573">
    <property type="component" value="Unassembled WGS sequence"/>
</dbReference>
<evidence type="ECO:0000256" key="1">
    <source>
        <dbReference type="SAM" id="MobiDB-lite"/>
    </source>
</evidence>
<reference evidence="4" key="1">
    <citation type="journal article" date="2019" name="Int. J. Syst. Evol. Microbiol.">
        <title>The Global Catalogue of Microorganisms (GCM) 10K type strain sequencing project: providing services to taxonomists for standard genome sequencing and annotation.</title>
        <authorList>
            <consortium name="The Broad Institute Genomics Platform"/>
            <consortium name="The Broad Institute Genome Sequencing Center for Infectious Disease"/>
            <person name="Wu L."/>
            <person name="Ma J."/>
        </authorList>
    </citation>
    <scope>NUCLEOTIDE SEQUENCE [LARGE SCALE GENOMIC DNA]</scope>
    <source>
        <strain evidence="4">JCM 3296</strain>
    </source>
</reference>
<name>A0ABQ2UJB7_9PSEU</name>
<gene>
    <name evidence="3" type="ORF">GCM10010178_34870</name>
</gene>
<keyword evidence="2" id="KW-0812">Transmembrane</keyword>
<evidence type="ECO:0000313" key="3">
    <source>
        <dbReference type="EMBL" id="GGU39598.1"/>
    </source>
</evidence>
<feature type="transmembrane region" description="Helical" evidence="2">
    <location>
        <begin position="118"/>
        <end position="135"/>
    </location>
</feature>
<evidence type="ECO:0000256" key="2">
    <source>
        <dbReference type="SAM" id="Phobius"/>
    </source>
</evidence>
<keyword evidence="4" id="KW-1185">Reference proteome</keyword>
<protein>
    <recommendedName>
        <fullName evidence="5">Sigma-70, region 4</fullName>
    </recommendedName>
</protein>
<keyword evidence="2" id="KW-0472">Membrane</keyword>
<sequence length="325" mass="34577">MTTHRRTARSGFGRDGMPLDAARSAFEWLVTGPHPVSLDGRMFSGLPSRPVPLDEVRSRLLRRGCSQKLRDEVWAHLVLRARTDGATWTVGCVGVALPALIATASTLSAKFADDPSDIHAAVLAGFVAELTVVDLRKPRIMLRLRWAAYRAGHAAVREALDAPVPSGHGFRSTLPPPPWGHPDFVLARAVAEGAITAAEAELIGATRLEGVALVDAAHERGLSYEAAKKARQRAELRLVAYLRDGEGTTADNGSDPDLADYVADSVVITDGAKRSGRATKVHSGVSPRRRIRGVQGCGRKAAPAHAQSELPQGTSDTTSGVSRCA</sequence>
<evidence type="ECO:0008006" key="5">
    <source>
        <dbReference type="Google" id="ProtNLM"/>
    </source>
</evidence>
<feature type="compositionally biased region" description="Polar residues" evidence="1">
    <location>
        <begin position="309"/>
        <end position="325"/>
    </location>
</feature>
<evidence type="ECO:0000313" key="4">
    <source>
        <dbReference type="Proteomes" id="UP000649573"/>
    </source>
</evidence>
<proteinExistence type="predicted"/>
<feature type="region of interest" description="Disordered" evidence="1">
    <location>
        <begin position="275"/>
        <end position="325"/>
    </location>
</feature>
<accession>A0ABQ2UJB7</accession>